<protein>
    <recommendedName>
        <fullName evidence="3">Baseplate protein J-like domain-containing protein</fullName>
    </recommendedName>
</protein>
<reference evidence="2" key="1">
    <citation type="journal article" date="2019" name="Int. J. Syst. Evol. Microbiol.">
        <title>The Global Catalogue of Microorganisms (GCM) 10K type strain sequencing project: providing services to taxonomists for standard genome sequencing and annotation.</title>
        <authorList>
            <consortium name="The Broad Institute Genomics Platform"/>
            <consortium name="The Broad Institute Genome Sequencing Center for Infectious Disease"/>
            <person name="Wu L."/>
            <person name="Ma J."/>
        </authorList>
    </citation>
    <scope>NUCLEOTIDE SEQUENCE [LARGE SCALE GENOMIC DNA]</scope>
    <source>
        <strain evidence="2">CCUG 66188</strain>
    </source>
</reference>
<evidence type="ECO:0008006" key="3">
    <source>
        <dbReference type="Google" id="ProtNLM"/>
    </source>
</evidence>
<keyword evidence="2" id="KW-1185">Reference proteome</keyword>
<sequence length="1028" mass="118820">MGRKDGLSREDRVRRITSVKPFAVIDNSKKSLLNQVLETARFIRFYDSQNIHAGYFDELLNEIKLLAGSDNSFADGNMEPSQALLYAFLEQLHGTTGLFNDRWNNLAQWYLNEFLGVVPLPTIPDKVWLSFLKDSPIPVILKKGTVFSFKSNDKALFTYRLTEDLEVQNIELVNACSLYFERNKNILPAAHLNFITSVKIRDLLNDKSPRKMMFGDDRNPIYSKALGLIISGPSLLLREGKRCVTVTFSPEDERWIKQLEDILKSLRLNIEGWTKEKIIFELFNNLFYVTVSTAAGWLEIADYTVKKDDSNLILKFILSEDFPATKECEEEIHHFQSKYPALRIYPNFDAWLYPYSWLENFLLDKIIIETSAEGISNVLIYNELGRVDNSKPFMPFGVNTERGAWFVLGNYEMSRKDVQTVNLHINWQQLPDDEKGLYGYYRAYNDKIDNCSFRLKADYLADYKWSGTPETKPFYLFSSVKKDLVGNPLPDVKLSQENILSDIDIQRMPVSFSEEEEYDYDIKSRSGFIRFVMDEPSFGFGEKQYRHLFTEQMIKNTFRKKKQEAVNPPVNPLIEKITMDYHSRDVIDLRKHKATNETDVFQLYPLGYISALPDGESRSVPFVYKLDTDANILLSFRNVKGGEILTIFFEFLPDSKECTTENIPRIVWYWGNGYNWHKVSPNTVLSDHTQNMLASGHIKIRLPDKVDDSLLDANHLLWLRAGIKRYEENISEIKTIHINVVKLELDADLADKSDIDGYENKEYELVPDIKLPGIKSFQQISSFYSGRDGENETDMQIRISEYVTHRGKAVTARDYERIVLQSFPDIAKVKCLPDFDCKHNRKGVVTLVVIPKIEKYDNRIYMPLTPSYFMLKIEEYMLRHTSAYVKGIDVINPVYEELMVRCDISFYEDYSQAISQTRLSGVLNDMIAPWQTKKKLPVFGYSINMKKMHDSIGALDFVKSINSLSIIRIANINESYSLYEYGKDNDMVVPQYPHVIFVPADNHIIGSGILPDFGINEMSVNKTFIIGV</sequence>
<dbReference type="Proteomes" id="UP001596023">
    <property type="component" value="Unassembled WGS sequence"/>
</dbReference>
<proteinExistence type="predicted"/>
<gene>
    <name evidence="1" type="ORF">ACFO6W_08955</name>
</gene>
<comment type="caution">
    <text evidence="1">The sequence shown here is derived from an EMBL/GenBank/DDBJ whole genome shotgun (WGS) entry which is preliminary data.</text>
</comment>
<evidence type="ECO:0000313" key="2">
    <source>
        <dbReference type="Proteomes" id="UP001596023"/>
    </source>
</evidence>
<evidence type="ECO:0000313" key="1">
    <source>
        <dbReference type="EMBL" id="MFC4673818.1"/>
    </source>
</evidence>
<dbReference type="EMBL" id="JBHSGN010000063">
    <property type="protein sequence ID" value="MFC4673818.1"/>
    <property type="molecule type" value="Genomic_DNA"/>
</dbReference>
<accession>A0ABV9KUS1</accession>
<name>A0ABV9KUS1_9BACT</name>
<organism evidence="1 2">
    <name type="scientific">Dysgonomonas termitidis</name>
    <dbReference type="NCBI Taxonomy" id="1516126"/>
    <lineage>
        <taxon>Bacteria</taxon>
        <taxon>Pseudomonadati</taxon>
        <taxon>Bacteroidota</taxon>
        <taxon>Bacteroidia</taxon>
        <taxon>Bacteroidales</taxon>
        <taxon>Dysgonomonadaceae</taxon>
        <taxon>Dysgonomonas</taxon>
    </lineage>
</organism>
<dbReference type="RefSeq" id="WP_379995479.1">
    <property type="nucleotide sequence ID" value="NZ_JBHSGN010000063.1"/>
</dbReference>